<dbReference type="InterPro" id="IPR045530">
    <property type="entry name" value="DO-GTPase1"/>
</dbReference>
<organism evidence="2 3">
    <name type="scientific">Calothrix parietina FACHB-288</name>
    <dbReference type="NCBI Taxonomy" id="2692896"/>
    <lineage>
        <taxon>Bacteria</taxon>
        <taxon>Bacillati</taxon>
        <taxon>Cyanobacteriota</taxon>
        <taxon>Cyanophyceae</taxon>
        <taxon>Nostocales</taxon>
        <taxon>Calotrichaceae</taxon>
        <taxon>Calothrix</taxon>
    </lineage>
</organism>
<gene>
    <name evidence="2" type="ORF">H6G24_06980</name>
</gene>
<reference evidence="2 3" key="1">
    <citation type="journal article" date="2020" name="ISME J.">
        <title>Comparative genomics reveals insights into cyanobacterial evolution and habitat adaptation.</title>
        <authorList>
            <person name="Chen M.Y."/>
            <person name="Teng W.K."/>
            <person name="Zhao L."/>
            <person name="Hu C.X."/>
            <person name="Zhou Y.K."/>
            <person name="Han B.P."/>
            <person name="Song L.R."/>
            <person name="Shu W.S."/>
        </authorList>
    </citation>
    <scope>NUCLEOTIDE SEQUENCE [LARGE SCALE GENOMIC DNA]</scope>
    <source>
        <strain evidence="2 3">FACHB-288</strain>
    </source>
</reference>
<name>A0ABR8A728_9CYAN</name>
<protein>
    <recommendedName>
        <fullName evidence="1">Double-GTPase 1 domain-containing protein</fullName>
    </recommendedName>
</protein>
<dbReference type="Proteomes" id="UP000658514">
    <property type="component" value="Unassembled WGS sequence"/>
</dbReference>
<evidence type="ECO:0000313" key="2">
    <source>
        <dbReference type="EMBL" id="MBD2195240.1"/>
    </source>
</evidence>
<dbReference type="RefSeq" id="WP_190539140.1">
    <property type="nucleotide sequence ID" value="NZ_CAWPNO010000117.1"/>
</dbReference>
<accession>A0ABR8A728</accession>
<dbReference type="Pfam" id="PF19975">
    <property type="entry name" value="DO-GTPase1"/>
    <property type="match status" value="1"/>
</dbReference>
<dbReference type="EMBL" id="JACJQH010000008">
    <property type="protein sequence ID" value="MBD2195240.1"/>
    <property type="molecule type" value="Genomic_DNA"/>
</dbReference>
<evidence type="ECO:0000313" key="3">
    <source>
        <dbReference type="Proteomes" id="UP000658514"/>
    </source>
</evidence>
<comment type="caution">
    <text evidence="2">The sequence shown here is derived from an EMBL/GenBank/DDBJ whole genome shotgun (WGS) entry which is preliminary data.</text>
</comment>
<keyword evidence="3" id="KW-1185">Reference proteome</keyword>
<feature type="domain" description="Double-GTPase 1" evidence="1">
    <location>
        <begin position="16"/>
        <end position="115"/>
    </location>
</feature>
<proteinExistence type="predicted"/>
<sequence>MKAKTLIKSIPVQMCIMGPRASGKTTYLASLLAPGLRAKNSGAVKAGGLKIHKLEDIISNFIQQKKAVPPTDLNEEYDYRFEIAIENAKRFRQAHKIQLSAKDLSGERFDRIFQAHINPASLKSPQEQKQLAEDVQDFLSQCFTMNRWMFMLTEWQTGKDEEYFKVFQWLCDRIDENSKLRSIQTLRVAVVMAKCERGEIWGGRLDPEADLFKIRLHKTYNLLKNRLKKKVNFFACSAYGILGKYDPRPNRFYTEDDGTHAEYRARLRDFDNWHPYGVIEPIYWLGTGENLHNEFL</sequence>
<evidence type="ECO:0000259" key="1">
    <source>
        <dbReference type="Pfam" id="PF19975"/>
    </source>
</evidence>